<evidence type="ECO:0000256" key="5">
    <source>
        <dbReference type="ARBA" id="ARBA00022755"/>
    </source>
</evidence>
<reference evidence="8" key="1">
    <citation type="submission" date="2018-05" db="EMBL/GenBank/DDBJ databases">
        <authorList>
            <person name="Lanie J.A."/>
            <person name="Ng W.-L."/>
            <person name="Kazmierczak K.M."/>
            <person name="Andrzejewski T.M."/>
            <person name="Davidsen T.M."/>
            <person name="Wayne K.J."/>
            <person name="Tettelin H."/>
            <person name="Glass J.I."/>
            <person name="Rusch D."/>
            <person name="Podicherti R."/>
            <person name="Tsui H.-C.T."/>
            <person name="Winkler M.E."/>
        </authorList>
    </citation>
    <scope>NUCLEOTIDE SEQUENCE</scope>
</reference>
<evidence type="ECO:0000256" key="6">
    <source>
        <dbReference type="ARBA" id="ARBA00022840"/>
    </source>
</evidence>
<dbReference type="GO" id="GO:0004639">
    <property type="term" value="F:phosphoribosylaminoimidazolesuccinocarboxamide synthase activity"/>
    <property type="evidence" value="ECO:0007669"/>
    <property type="project" value="UniProtKB-EC"/>
</dbReference>
<dbReference type="SUPFAM" id="SSF56104">
    <property type="entry name" value="SAICAR synthase-like"/>
    <property type="match status" value="1"/>
</dbReference>
<keyword evidence="3" id="KW-0436">Ligase</keyword>
<evidence type="ECO:0000256" key="4">
    <source>
        <dbReference type="ARBA" id="ARBA00022741"/>
    </source>
</evidence>
<organism evidence="8">
    <name type="scientific">marine metagenome</name>
    <dbReference type="NCBI Taxonomy" id="408172"/>
    <lineage>
        <taxon>unclassified sequences</taxon>
        <taxon>metagenomes</taxon>
        <taxon>ecological metagenomes</taxon>
    </lineage>
</organism>
<evidence type="ECO:0000313" key="8">
    <source>
        <dbReference type="EMBL" id="SVC89948.1"/>
    </source>
</evidence>
<dbReference type="GO" id="GO:0005524">
    <property type="term" value="F:ATP binding"/>
    <property type="evidence" value="ECO:0007669"/>
    <property type="project" value="UniProtKB-KW"/>
</dbReference>
<keyword evidence="5" id="KW-0658">Purine biosynthesis</keyword>
<dbReference type="AlphaFoldDB" id="A0A382QYM2"/>
<accession>A0A382QYM2</accession>
<feature type="domain" description="SAICAR synthetase/ADE2 N-terminal" evidence="7">
    <location>
        <begin position="4"/>
        <end position="210"/>
    </location>
</feature>
<dbReference type="Gene3D" id="3.30.200.20">
    <property type="entry name" value="Phosphorylase Kinase, domain 1"/>
    <property type="match status" value="1"/>
</dbReference>
<dbReference type="GO" id="GO:0006189">
    <property type="term" value="P:'de novo' IMP biosynthetic process"/>
    <property type="evidence" value="ECO:0007669"/>
    <property type="project" value="UniProtKB-UniPathway"/>
</dbReference>
<dbReference type="PANTHER" id="PTHR43700:SF1">
    <property type="entry name" value="PHOSPHORIBOSYLAMINOIMIDAZOLE-SUCCINOCARBOXAMIDE SYNTHASE"/>
    <property type="match status" value="1"/>
</dbReference>
<dbReference type="Pfam" id="PF01259">
    <property type="entry name" value="SAICAR_synt"/>
    <property type="match status" value="1"/>
</dbReference>
<evidence type="ECO:0000256" key="3">
    <source>
        <dbReference type="ARBA" id="ARBA00022598"/>
    </source>
</evidence>
<evidence type="ECO:0000256" key="1">
    <source>
        <dbReference type="ARBA" id="ARBA00004672"/>
    </source>
</evidence>
<evidence type="ECO:0000259" key="7">
    <source>
        <dbReference type="Pfam" id="PF01259"/>
    </source>
</evidence>
<gene>
    <name evidence="8" type="ORF">METZ01_LOCUS342802</name>
</gene>
<dbReference type="EMBL" id="UINC01117491">
    <property type="protein sequence ID" value="SVC89948.1"/>
    <property type="molecule type" value="Genomic_DNA"/>
</dbReference>
<dbReference type="UniPathway" id="UPA00074">
    <property type="reaction ID" value="UER00131"/>
</dbReference>
<sequence>MTELLYSGKVKEVWSTDDPDVIEFRYTNQISVFDQIIPSLIPRKGESLNRTSCHWFRLVEEAGICDTHIIEMNAPDRVLARRFSVIREPGEIPSEMENVFVPLEVICRHYLAGGGWRRYKRGDVGAEEFGFESGTVLEEGVKLPKPYLEVSTKFEKFDRLLDREEALQISNLTNDEFDAILDIVLKVDEIIQREASKSGLIHVDGKKEFALG</sequence>
<name>A0A382QYM2_9ZZZZ</name>
<dbReference type="Gene3D" id="3.30.470.20">
    <property type="entry name" value="ATP-grasp fold, B domain"/>
    <property type="match status" value="1"/>
</dbReference>
<keyword evidence="4" id="KW-0547">Nucleotide-binding</keyword>
<dbReference type="InterPro" id="IPR028923">
    <property type="entry name" value="SAICAR_synt/ADE2_N"/>
</dbReference>
<dbReference type="EC" id="6.3.2.6" evidence="2"/>
<comment type="pathway">
    <text evidence="1">Purine metabolism; IMP biosynthesis via de novo pathway; 5-amino-1-(5-phospho-D-ribosyl)imidazole-4-carboxamide from 5-amino-1-(5-phospho-D-ribosyl)imidazole-4-carboxylate: step 1/2.</text>
</comment>
<keyword evidence="6" id="KW-0067">ATP-binding</keyword>
<evidence type="ECO:0000256" key="2">
    <source>
        <dbReference type="ARBA" id="ARBA00012217"/>
    </source>
</evidence>
<dbReference type="GO" id="GO:0005737">
    <property type="term" value="C:cytoplasm"/>
    <property type="evidence" value="ECO:0007669"/>
    <property type="project" value="TreeGrafter"/>
</dbReference>
<dbReference type="PANTHER" id="PTHR43700">
    <property type="entry name" value="PHOSPHORIBOSYLAMINOIMIDAZOLE-SUCCINOCARBOXAMIDE SYNTHASE"/>
    <property type="match status" value="1"/>
</dbReference>
<feature type="non-terminal residue" evidence="8">
    <location>
        <position position="212"/>
    </location>
</feature>
<protein>
    <recommendedName>
        <fullName evidence="2">phosphoribosylaminoimidazolesuccinocarboxamide synthase</fullName>
        <ecNumber evidence="2">6.3.2.6</ecNumber>
    </recommendedName>
</protein>
<proteinExistence type="predicted"/>